<dbReference type="EMBL" id="FQUX01000002">
    <property type="protein sequence ID" value="SHF02331.1"/>
    <property type="molecule type" value="Genomic_DNA"/>
</dbReference>
<reference evidence="4" key="1">
    <citation type="submission" date="2016-11" db="EMBL/GenBank/DDBJ databases">
        <authorList>
            <person name="Varghese N."/>
            <person name="Submissions S."/>
        </authorList>
    </citation>
    <scope>NUCLEOTIDE SEQUENCE [LARGE SCALE GENOMIC DNA]</scope>
    <source>
        <strain evidence="4">DSM 17539</strain>
    </source>
</reference>
<evidence type="ECO:0000313" key="3">
    <source>
        <dbReference type="EMBL" id="SHF02331.1"/>
    </source>
</evidence>
<feature type="region of interest" description="Disordered" evidence="1">
    <location>
        <begin position="71"/>
        <end position="101"/>
    </location>
</feature>
<dbReference type="InterPro" id="IPR045391">
    <property type="entry name" value="DUF6520"/>
</dbReference>
<dbReference type="Proteomes" id="UP000184406">
    <property type="component" value="Unassembled WGS sequence"/>
</dbReference>
<dbReference type="RefSeq" id="WP_072861202.1">
    <property type="nucleotide sequence ID" value="NZ_FQUX01000002.1"/>
</dbReference>
<protein>
    <recommendedName>
        <fullName evidence="5">Secreted protein</fullName>
    </recommendedName>
</protein>
<keyword evidence="2" id="KW-0732">Signal</keyword>
<keyword evidence="4" id="KW-1185">Reference proteome</keyword>
<evidence type="ECO:0008006" key="5">
    <source>
        <dbReference type="Google" id="ProtNLM"/>
    </source>
</evidence>
<dbReference type="Pfam" id="PF20130">
    <property type="entry name" value="DUF6520"/>
    <property type="match status" value="1"/>
</dbReference>
<name>A0A1M4Y997_9FLAO</name>
<proteinExistence type="predicted"/>
<feature type="chain" id="PRO_5009908408" description="Secreted protein" evidence="2">
    <location>
        <begin position="25"/>
        <end position="101"/>
    </location>
</feature>
<accession>A0A1M4Y997</accession>
<evidence type="ECO:0000256" key="1">
    <source>
        <dbReference type="SAM" id="MobiDB-lite"/>
    </source>
</evidence>
<dbReference type="AlphaFoldDB" id="A0A1M4Y997"/>
<dbReference type="OrthoDB" id="1450052at2"/>
<evidence type="ECO:0000313" key="4">
    <source>
        <dbReference type="Proteomes" id="UP000184406"/>
    </source>
</evidence>
<sequence length="101" mass="11167">MKKLKLILPMLAFVFAIALSFAFANKSADKDIYDTKYILVQAPNGWATIDVLCNPDNSDCTVEFSEEPGTEYRVYDEKDTSKPTEGDGQIIELNGSAPDPD</sequence>
<organism evidence="3 4">
    <name type="scientific">Arenibacter palladensis</name>
    <dbReference type="NCBI Taxonomy" id="237373"/>
    <lineage>
        <taxon>Bacteria</taxon>
        <taxon>Pseudomonadati</taxon>
        <taxon>Bacteroidota</taxon>
        <taxon>Flavobacteriia</taxon>
        <taxon>Flavobacteriales</taxon>
        <taxon>Flavobacteriaceae</taxon>
        <taxon>Arenibacter</taxon>
    </lineage>
</organism>
<feature type="compositionally biased region" description="Basic and acidic residues" evidence="1">
    <location>
        <begin position="73"/>
        <end position="85"/>
    </location>
</feature>
<feature type="signal peptide" evidence="2">
    <location>
        <begin position="1"/>
        <end position="24"/>
    </location>
</feature>
<evidence type="ECO:0000256" key="2">
    <source>
        <dbReference type="SAM" id="SignalP"/>
    </source>
</evidence>
<gene>
    <name evidence="3" type="ORF">SAMN03080594_102365</name>
</gene>